<dbReference type="OrthoDB" id="849076at2"/>
<protein>
    <recommendedName>
        <fullName evidence="1">Secretion system C-terminal sorting domain-containing protein</fullName>
    </recommendedName>
</protein>
<organism evidence="2 3">
    <name type="scientific">Flavilitoribacter nigricans (strain ATCC 23147 / DSM 23189 / NBRC 102662 / NCIMB 1420 / SS-2)</name>
    <name type="common">Lewinella nigricans</name>
    <dbReference type="NCBI Taxonomy" id="1122177"/>
    <lineage>
        <taxon>Bacteria</taxon>
        <taxon>Pseudomonadati</taxon>
        <taxon>Bacteroidota</taxon>
        <taxon>Saprospiria</taxon>
        <taxon>Saprospirales</taxon>
        <taxon>Lewinellaceae</taxon>
        <taxon>Flavilitoribacter</taxon>
    </lineage>
</organism>
<dbReference type="RefSeq" id="WP_099150467.1">
    <property type="nucleotide sequence ID" value="NZ_PDUD01000018.1"/>
</dbReference>
<evidence type="ECO:0000313" key="3">
    <source>
        <dbReference type="Proteomes" id="UP000223913"/>
    </source>
</evidence>
<evidence type="ECO:0000259" key="1">
    <source>
        <dbReference type="Pfam" id="PF18962"/>
    </source>
</evidence>
<evidence type="ECO:0000313" key="2">
    <source>
        <dbReference type="EMBL" id="PHN06483.1"/>
    </source>
</evidence>
<feature type="domain" description="Secretion system C-terminal sorting" evidence="1">
    <location>
        <begin position="22"/>
        <end position="86"/>
    </location>
</feature>
<proteinExistence type="predicted"/>
<sequence length="95" mass="10781">MFDQQFPTSLVAPVREVVTVRLFPNPSRENLSISVENGDIIQIQLFNYLGQLQLHQTFAPANQTSVDISSLPSGLFIALVTDQNRRQHLLRFTKN</sequence>
<gene>
    <name evidence="2" type="ORF">CRP01_11825</name>
</gene>
<dbReference type="InterPro" id="IPR026444">
    <property type="entry name" value="Secre_tail"/>
</dbReference>
<dbReference type="Pfam" id="PF18962">
    <property type="entry name" value="Por_Secre_tail"/>
    <property type="match status" value="1"/>
</dbReference>
<keyword evidence="3" id="KW-1185">Reference proteome</keyword>
<dbReference type="Proteomes" id="UP000223913">
    <property type="component" value="Unassembled WGS sequence"/>
</dbReference>
<accession>A0A2D0NFB9</accession>
<dbReference type="AlphaFoldDB" id="A0A2D0NFB9"/>
<dbReference type="EMBL" id="PDUD01000018">
    <property type="protein sequence ID" value="PHN06483.1"/>
    <property type="molecule type" value="Genomic_DNA"/>
</dbReference>
<comment type="caution">
    <text evidence="2">The sequence shown here is derived from an EMBL/GenBank/DDBJ whole genome shotgun (WGS) entry which is preliminary data.</text>
</comment>
<dbReference type="NCBIfam" id="TIGR04183">
    <property type="entry name" value="Por_Secre_tail"/>
    <property type="match status" value="1"/>
</dbReference>
<reference evidence="2 3" key="1">
    <citation type="submission" date="2017-10" db="EMBL/GenBank/DDBJ databases">
        <title>The draft genome sequence of Lewinella nigricans NBRC 102662.</title>
        <authorList>
            <person name="Wang K."/>
        </authorList>
    </citation>
    <scope>NUCLEOTIDE SEQUENCE [LARGE SCALE GENOMIC DNA]</scope>
    <source>
        <strain evidence="2 3">NBRC 102662</strain>
    </source>
</reference>
<name>A0A2D0NFB9_FLAN2</name>